<dbReference type="EMBL" id="JBBPBM010000015">
    <property type="protein sequence ID" value="KAK8559252.1"/>
    <property type="molecule type" value="Genomic_DNA"/>
</dbReference>
<evidence type="ECO:0000313" key="2">
    <source>
        <dbReference type="Proteomes" id="UP001472677"/>
    </source>
</evidence>
<proteinExistence type="predicted"/>
<protein>
    <submittedName>
        <fullName evidence="1">Uncharacterized protein</fullName>
    </submittedName>
</protein>
<sequence length="140" mass="15666">MDPEELRITLLKGVEAILDKAFDKFLSVVLIELAETEQEQLLTVSNKAKVSDELSVITDVESNGIKASTRVLLENYSTRGLLEDDSYKASVEQTQNKDLTSEVCGNWAKSLLEPSPIQGIWLDSLMVMKGWIRVKIMCSM</sequence>
<comment type="caution">
    <text evidence="1">The sequence shown here is derived from an EMBL/GenBank/DDBJ whole genome shotgun (WGS) entry which is preliminary data.</text>
</comment>
<organism evidence="1 2">
    <name type="scientific">Hibiscus sabdariffa</name>
    <name type="common">roselle</name>
    <dbReference type="NCBI Taxonomy" id="183260"/>
    <lineage>
        <taxon>Eukaryota</taxon>
        <taxon>Viridiplantae</taxon>
        <taxon>Streptophyta</taxon>
        <taxon>Embryophyta</taxon>
        <taxon>Tracheophyta</taxon>
        <taxon>Spermatophyta</taxon>
        <taxon>Magnoliopsida</taxon>
        <taxon>eudicotyledons</taxon>
        <taxon>Gunneridae</taxon>
        <taxon>Pentapetalae</taxon>
        <taxon>rosids</taxon>
        <taxon>malvids</taxon>
        <taxon>Malvales</taxon>
        <taxon>Malvaceae</taxon>
        <taxon>Malvoideae</taxon>
        <taxon>Hibiscus</taxon>
    </lineage>
</organism>
<reference evidence="1 2" key="1">
    <citation type="journal article" date="2024" name="G3 (Bethesda)">
        <title>Genome assembly of Hibiscus sabdariffa L. provides insights into metabolisms of medicinal natural products.</title>
        <authorList>
            <person name="Kim T."/>
        </authorList>
    </citation>
    <scope>NUCLEOTIDE SEQUENCE [LARGE SCALE GENOMIC DNA]</scope>
    <source>
        <strain evidence="1">TK-2024</strain>
        <tissue evidence="1">Old leaves</tissue>
    </source>
</reference>
<keyword evidence="2" id="KW-1185">Reference proteome</keyword>
<name>A0ABR2EF25_9ROSI</name>
<accession>A0ABR2EF25</accession>
<gene>
    <name evidence="1" type="ORF">V6N12_042533</name>
</gene>
<dbReference type="Proteomes" id="UP001472677">
    <property type="component" value="Unassembled WGS sequence"/>
</dbReference>
<evidence type="ECO:0000313" key="1">
    <source>
        <dbReference type="EMBL" id="KAK8559252.1"/>
    </source>
</evidence>